<evidence type="ECO:0000313" key="2">
    <source>
        <dbReference type="Proteomes" id="UP000198345"/>
    </source>
</evidence>
<evidence type="ECO:0000313" key="1">
    <source>
        <dbReference type="EMBL" id="OXA92749.1"/>
    </source>
</evidence>
<evidence type="ECO:0008006" key="3">
    <source>
        <dbReference type="Google" id="ProtNLM"/>
    </source>
</evidence>
<dbReference type="OrthoDB" id="1274341at2"/>
<keyword evidence="2" id="KW-1185">Reference proteome</keyword>
<accession>A0A226HEH4</accession>
<dbReference type="EMBL" id="MUGW01000017">
    <property type="protein sequence ID" value="OXA92749.1"/>
    <property type="molecule type" value="Genomic_DNA"/>
</dbReference>
<dbReference type="RefSeq" id="WP_089049370.1">
    <property type="nucleotide sequence ID" value="NZ_FXTV01000001.1"/>
</dbReference>
<organism evidence="1 2">
    <name type="scientific">Flavobacterium hercynium</name>
    <dbReference type="NCBI Taxonomy" id="387094"/>
    <lineage>
        <taxon>Bacteria</taxon>
        <taxon>Pseudomonadati</taxon>
        <taxon>Bacteroidota</taxon>
        <taxon>Flavobacteriia</taxon>
        <taxon>Flavobacteriales</taxon>
        <taxon>Flavobacteriaceae</taxon>
        <taxon>Flavobacterium</taxon>
    </lineage>
</organism>
<dbReference type="AlphaFoldDB" id="A0A226HEH4"/>
<reference evidence="1 2" key="1">
    <citation type="submission" date="2016-11" db="EMBL/GenBank/DDBJ databases">
        <title>Whole genomes of Flavobacteriaceae.</title>
        <authorList>
            <person name="Stine C."/>
            <person name="Li C."/>
            <person name="Tadesse D."/>
        </authorList>
    </citation>
    <scope>NUCLEOTIDE SEQUENCE [LARGE SCALE GENOMIC DNA]</scope>
    <source>
        <strain evidence="1 2">DSM 18292</strain>
    </source>
</reference>
<sequence length="61" mass="6842">MKLLTQTKNIVMLKNILNLEGAKELTTNEKKVIKGGLACTEDDRCPKGSICDYDSRRCIRA</sequence>
<comment type="caution">
    <text evidence="1">The sequence shown here is derived from an EMBL/GenBank/DDBJ whole genome shotgun (WGS) entry which is preliminary data.</text>
</comment>
<protein>
    <recommendedName>
        <fullName evidence="3">Bacteriocin</fullName>
    </recommendedName>
</protein>
<dbReference type="Proteomes" id="UP000198345">
    <property type="component" value="Unassembled WGS sequence"/>
</dbReference>
<gene>
    <name evidence="1" type="ORF">B0A66_08180</name>
</gene>
<proteinExistence type="predicted"/>
<name>A0A226HEH4_9FLAO</name>